<evidence type="ECO:0008006" key="3">
    <source>
        <dbReference type="Google" id="ProtNLM"/>
    </source>
</evidence>
<name>A0ABD1T4D9_9LAMI</name>
<dbReference type="Pfam" id="PF05553">
    <property type="entry name" value="DUF761"/>
    <property type="match status" value="1"/>
</dbReference>
<gene>
    <name evidence="1" type="ORF">Fot_31232</name>
</gene>
<accession>A0ABD1T4D9</accession>
<comment type="caution">
    <text evidence="1">The sequence shown here is derived from an EMBL/GenBank/DDBJ whole genome shotgun (WGS) entry which is preliminary data.</text>
</comment>
<dbReference type="InterPro" id="IPR008480">
    <property type="entry name" value="DUF761_pln"/>
</dbReference>
<sequence length="194" mass="22743">MQKKGSTLGRRAWNILRLALLWARKGGILRNKFAINLSLLQKGVKSLRHPNGGGRGALIYGEHELSFDQTPIFHFKMHRPSSLRFKMPHIPCINPHVDFDYDFEFNDDLDRIYYNDMPRKSFLKGVEDDVDHENDHDHHDDHGFDQDCEEIYGPSDEGIDLKAEQFIAKFYEQMKMQRQISYLQYNDLLNRGSS</sequence>
<keyword evidence="2" id="KW-1185">Reference proteome</keyword>
<protein>
    <recommendedName>
        <fullName evidence="3">Cotton fiber protein</fullName>
    </recommendedName>
</protein>
<dbReference type="PANTHER" id="PTHR33265">
    <property type="entry name" value="AVR9/CF-9 RAPIDLY ELICITED PROTEIN-RELATED"/>
    <property type="match status" value="1"/>
</dbReference>
<dbReference type="PANTHER" id="PTHR33265:SF5">
    <property type="entry name" value="COTTON FIBER PROTEIN"/>
    <property type="match status" value="1"/>
</dbReference>
<dbReference type="EMBL" id="JBFOLJ010000009">
    <property type="protein sequence ID" value="KAL2507585.1"/>
    <property type="molecule type" value="Genomic_DNA"/>
</dbReference>
<reference evidence="2" key="1">
    <citation type="submission" date="2024-07" db="EMBL/GenBank/DDBJ databases">
        <title>Two chromosome-level genome assemblies of Korean endemic species Abeliophyllum distichum and Forsythia ovata (Oleaceae).</title>
        <authorList>
            <person name="Jang H."/>
        </authorList>
    </citation>
    <scope>NUCLEOTIDE SEQUENCE [LARGE SCALE GENOMIC DNA]</scope>
</reference>
<organism evidence="1 2">
    <name type="scientific">Forsythia ovata</name>
    <dbReference type="NCBI Taxonomy" id="205694"/>
    <lineage>
        <taxon>Eukaryota</taxon>
        <taxon>Viridiplantae</taxon>
        <taxon>Streptophyta</taxon>
        <taxon>Embryophyta</taxon>
        <taxon>Tracheophyta</taxon>
        <taxon>Spermatophyta</taxon>
        <taxon>Magnoliopsida</taxon>
        <taxon>eudicotyledons</taxon>
        <taxon>Gunneridae</taxon>
        <taxon>Pentapetalae</taxon>
        <taxon>asterids</taxon>
        <taxon>lamiids</taxon>
        <taxon>Lamiales</taxon>
        <taxon>Oleaceae</taxon>
        <taxon>Forsythieae</taxon>
        <taxon>Forsythia</taxon>
    </lineage>
</organism>
<dbReference type="AlphaFoldDB" id="A0ABD1T4D9"/>
<proteinExistence type="predicted"/>
<evidence type="ECO:0000313" key="2">
    <source>
        <dbReference type="Proteomes" id="UP001604277"/>
    </source>
</evidence>
<evidence type="ECO:0000313" key="1">
    <source>
        <dbReference type="EMBL" id="KAL2507585.1"/>
    </source>
</evidence>
<dbReference type="Proteomes" id="UP001604277">
    <property type="component" value="Unassembled WGS sequence"/>
</dbReference>